<dbReference type="SUPFAM" id="SSF69336">
    <property type="entry name" value="Alpha subunit of glutamate synthase, C-terminal domain"/>
    <property type="match status" value="1"/>
</dbReference>
<dbReference type="InterPro" id="IPR002489">
    <property type="entry name" value="Glu_synth_asu_C"/>
</dbReference>
<evidence type="ECO:0000256" key="3">
    <source>
        <dbReference type="ARBA" id="ARBA00009716"/>
    </source>
</evidence>
<dbReference type="UniPathway" id="UPA00045"/>
<dbReference type="InterPro" id="IPR013785">
    <property type="entry name" value="Aldolase_TIM"/>
</dbReference>
<dbReference type="STRING" id="31246.A0A183PME9"/>
<evidence type="ECO:0000259" key="5">
    <source>
        <dbReference type="Pfam" id="PF01645"/>
    </source>
</evidence>
<dbReference type="Gene3D" id="2.160.20.60">
    <property type="entry name" value="Glutamate synthase, alpha subunit, C-terminal domain"/>
    <property type="match status" value="1"/>
</dbReference>
<dbReference type="PANTHER" id="PTHR43100">
    <property type="entry name" value="GLUTAMATE SYNTHASE [NADPH] SMALL CHAIN"/>
    <property type="match status" value="1"/>
</dbReference>
<evidence type="ECO:0000259" key="4">
    <source>
        <dbReference type="Pfam" id="PF01493"/>
    </source>
</evidence>
<evidence type="ECO:0000313" key="7">
    <source>
        <dbReference type="Proteomes" id="UP000269396"/>
    </source>
</evidence>
<proteinExistence type="inferred from homology"/>
<dbReference type="GO" id="GO:0015930">
    <property type="term" value="F:glutamate synthase activity"/>
    <property type="evidence" value="ECO:0007669"/>
    <property type="project" value="InterPro"/>
</dbReference>
<dbReference type="InterPro" id="IPR002932">
    <property type="entry name" value="Glu_synthdom"/>
</dbReference>
<dbReference type="Pfam" id="PF01645">
    <property type="entry name" value="Glu_synthase"/>
    <property type="match status" value="1"/>
</dbReference>
<dbReference type="InterPro" id="IPR036485">
    <property type="entry name" value="Glu_synth_asu_C_sf"/>
</dbReference>
<keyword evidence="7" id="KW-1185">Reference proteome</keyword>
<dbReference type="EMBL" id="UZAL01035983">
    <property type="protein sequence ID" value="VDP68870.1"/>
    <property type="molecule type" value="Genomic_DNA"/>
</dbReference>
<dbReference type="CDD" id="cd02808">
    <property type="entry name" value="GltS_FMN"/>
    <property type="match status" value="1"/>
</dbReference>
<dbReference type="Proteomes" id="UP000269396">
    <property type="component" value="Unassembled WGS sequence"/>
</dbReference>
<dbReference type="SUPFAM" id="SSF51395">
    <property type="entry name" value="FMN-linked oxidoreductases"/>
    <property type="match status" value="1"/>
</dbReference>
<gene>
    <name evidence="6" type="ORF">SMTD_LOCUS15535</name>
</gene>
<evidence type="ECO:0000256" key="1">
    <source>
        <dbReference type="ARBA" id="ARBA00004802"/>
    </source>
</evidence>
<reference evidence="6 7" key="1">
    <citation type="submission" date="2018-11" db="EMBL/GenBank/DDBJ databases">
        <authorList>
            <consortium name="Pathogen Informatics"/>
        </authorList>
    </citation>
    <scope>NUCLEOTIDE SEQUENCE [LARGE SCALE GENOMIC DNA]</scope>
    <source>
        <strain>Denwood</strain>
        <strain evidence="7">Zambia</strain>
    </source>
</reference>
<evidence type="ECO:0000256" key="2">
    <source>
        <dbReference type="ARBA" id="ARBA00004909"/>
    </source>
</evidence>
<dbReference type="Pfam" id="PF01493">
    <property type="entry name" value="GXGXG"/>
    <property type="match status" value="1"/>
</dbReference>
<dbReference type="GO" id="GO:0006537">
    <property type="term" value="P:glutamate biosynthetic process"/>
    <property type="evidence" value="ECO:0007669"/>
    <property type="project" value="InterPro"/>
</dbReference>
<name>A0A183PME9_9TREM</name>
<protein>
    <submittedName>
        <fullName evidence="6">Uncharacterized protein</fullName>
    </submittedName>
</protein>
<feature type="domain" description="Glutamate synthase" evidence="5">
    <location>
        <begin position="2"/>
        <end position="229"/>
    </location>
</feature>
<feature type="domain" description="Glutamate synthase alpha subunit C-terminal" evidence="4">
    <location>
        <begin position="335"/>
        <end position="527"/>
    </location>
</feature>
<comment type="pathway">
    <text evidence="1">Energy metabolism; nitrogen metabolism.</text>
</comment>
<dbReference type="InterPro" id="IPR051394">
    <property type="entry name" value="Glutamate_Synthase"/>
</dbReference>
<comment type="pathway">
    <text evidence="2">Nitrogen metabolism.</text>
</comment>
<accession>A0A183PME9</accession>
<evidence type="ECO:0000313" key="6">
    <source>
        <dbReference type="EMBL" id="VDP68870.1"/>
    </source>
</evidence>
<sequence>MLQIKMAQGAKPGEGGELPGYKVTEEIANTRYSVPGVGLISPPPHHDIYSIEDLAQLIYDLKAANPFAVVSVKLVSEIGVGIVAAGVAKARAAHITISGHDGGTGASSWTGIKHAGLPWELGIAETHQSLTSQQARSRVKLQVDGQIRTGRDVVIACILGADEFAMSTAPLIVLGCTMMRKCHLNTCPVGIATQDPVLRKKFAGSPEHVINYLFLLAEEVRQYLSRLGVSSLKEIVGRTEYLKHRKPCLTAKSQLLDLSRLMIKTEPDEVHYGSLRQSDSVKDFRENPTTLSFADLLPADRRLDIIILRAAHKLIDTPANVELSPSESVVYVTESISNSDRTVGTTLSYAISTSFAEKGLPRNRRIMVNVSGSAGQSLGAFLAHGVHIRLEGDGNDYVGKGLSGGKITIVPPKELLEEGFKSEDNLIVGNVCLYGAIEGCLFLRGQAAERFCVRNSGATVVVEGVGDHGCEYMTGGRAVILGRTGRNFAAGMSGGLAFVYDPLGLNGDFVKKCNMELIDLELMNSQNTYSGWLKEILVEFVKETDSQVKLLHVFF</sequence>
<dbReference type="Gene3D" id="3.20.20.70">
    <property type="entry name" value="Aldolase class I"/>
    <property type="match status" value="1"/>
</dbReference>
<comment type="similarity">
    <text evidence="3">Belongs to the glutamate synthase family.</text>
</comment>
<organism evidence="6 7">
    <name type="scientific">Schistosoma mattheei</name>
    <dbReference type="NCBI Taxonomy" id="31246"/>
    <lineage>
        <taxon>Eukaryota</taxon>
        <taxon>Metazoa</taxon>
        <taxon>Spiralia</taxon>
        <taxon>Lophotrochozoa</taxon>
        <taxon>Platyhelminthes</taxon>
        <taxon>Trematoda</taxon>
        <taxon>Digenea</taxon>
        <taxon>Strigeidida</taxon>
        <taxon>Schistosomatoidea</taxon>
        <taxon>Schistosomatidae</taxon>
        <taxon>Schistosoma</taxon>
    </lineage>
</organism>
<dbReference type="AlphaFoldDB" id="A0A183PME9"/>
<dbReference type="PANTHER" id="PTHR43100:SF1">
    <property type="entry name" value="GLUTAMATE SYNTHASE [NADPH] SMALL CHAIN"/>
    <property type="match status" value="1"/>
</dbReference>